<dbReference type="Gene3D" id="3.20.20.100">
    <property type="entry name" value="NADP-dependent oxidoreductase domain"/>
    <property type="match status" value="1"/>
</dbReference>
<dbReference type="AlphaFoldDB" id="A0AA52EFP1"/>
<sequence length="300" mass="32824">MSQVYLPGIELGAGPLAFGFWRFAGSTVKIAQEKIETALDVGITLMDNADVYGYDGTQGFGDAETLQGDVLRGSPALRDQMIVATKGGVYLPGPYRSEKGYLIEACERSLTRLGVDVIDLYQIHRPDLQTPWQDVAEALNTLYEQGKIKAAGVSNYSADQMRALKSWLKIPLVSVQPEVSPANMDAFFNGVTDFAQEIDAAVLAWSPLGGGALTSADAAEESGEKAVRVFKILQSIAERENVEAWHVALKFLMMHGSKMIPILGTQSPKRIRESVRSVSVHINRVEWYEIVEAWSGEAMP</sequence>
<protein>
    <submittedName>
        <fullName evidence="2">Aldo/keto reductase</fullName>
    </submittedName>
</protein>
<accession>A0AA52EFP1</accession>
<dbReference type="RefSeq" id="WP_310798672.1">
    <property type="nucleotide sequence ID" value="NZ_CP123872.1"/>
</dbReference>
<feature type="domain" description="NADP-dependent oxidoreductase" evidence="1">
    <location>
        <begin position="15"/>
        <end position="293"/>
    </location>
</feature>
<dbReference type="PANTHER" id="PTHR43364:SF1">
    <property type="entry name" value="OXIDOREDUCTASE YDHF"/>
    <property type="match status" value="1"/>
</dbReference>
<reference evidence="2" key="1">
    <citation type="submission" date="2023-04" db="EMBL/GenBank/DDBJ databases">
        <title>Complete genome sequence of Temperatibacter marinus.</title>
        <authorList>
            <person name="Rong J.-C."/>
            <person name="Yi M.-L."/>
            <person name="Zhao Q."/>
        </authorList>
    </citation>
    <scope>NUCLEOTIDE SEQUENCE</scope>
    <source>
        <strain evidence="2">NBRC 110045</strain>
    </source>
</reference>
<dbReference type="PANTHER" id="PTHR43364">
    <property type="entry name" value="NADH-SPECIFIC METHYLGLYOXAL REDUCTASE-RELATED"/>
    <property type="match status" value="1"/>
</dbReference>
<keyword evidence="3" id="KW-1185">Reference proteome</keyword>
<dbReference type="GO" id="GO:0005829">
    <property type="term" value="C:cytosol"/>
    <property type="evidence" value="ECO:0007669"/>
    <property type="project" value="TreeGrafter"/>
</dbReference>
<proteinExistence type="predicted"/>
<dbReference type="EMBL" id="CP123872">
    <property type="protein sequence ID" value="WND02833.1"/>
    <property type="molecule type" value="Genomic_DNA"/>
</dbReference>
<evidence type="ECO:0000313" key="3">
    <source>
        <dbReference type="Proteomes" id="UP001268683"/>
    </source>
</evidence>
<gene>
    <name evidence="2" type="ORF">QGN29_00465</name>
</gene>
<dbReference type="Pfam" id="PF00248">
    <property type="entry name" value="Aldo_ket_red"/>
    <property type="match status" value="1"/>
</dbReference>
<dbReference type="KEGG" id="tmk:QGN29_00465"/>
<dbReference type="InterPro" id="IPR036812">
    <property type="entry name" value="NAD(P)_OxRdtase_dom_sf"/>
</dbReference>
<dbReference type="SUPFAM" id="SSF51430">
    <property type="entry name" value="NAD(P)-linked oxidoreductase"/>
    <property type="match status" value="1"/>
</dbReference>
<evidence type="ECO:0000313" key="2">
    <source>
        <dbReference type="EMBL" id="WND02833.1"/>
    </source>
</evidence>
<name>A0AA52EFP1_9PROT</name>
<dbReference type="InterPro" id="IPR050523">
    <property type="entry name" value="AKR_Detox_Biosynth"/>
</dbReference>
<organism evidence="2 3">
    <name type="scientific">Temperatibacter marinus</name>
    <dbReference type="NCBI Taxonomy" id="1456591"/>
    <lineage>
        <taxon>Bacteria</taxon>
        <taxon>Pseudomonadati</taxon>
        <taxon>Pseudomonadota</taxon>
        <taxon>Alphaproteobacteria</taxon>
        <taxon>Kordiimonadales</taxon>
        <taxon>Temperatibacteraceae</taxon>
        <taxon>Temperatibacter</taxon>
    </lineage>
</organism>
<evidence type="ECO:0000259" key="1">
    <source>
        <dbReference type="Pfam" id="PF00248"/>
    </source>
</evidence>
<dbReference type="Proteomes" id="UP001268683">
    <property type="component" value="Chromosome"/>
</dbReference>
<dbReference type="InterPro" id="IPR023210">
    <property type="entry name" value="NADP_OxRdtase_dom"/>
</dbReference>